<proteinExistence type="predicted"/>
<dbReference type="InterPro" id="IPR009057">
    <property type="entry name" value="Homeodomain-like_sf"/>
</dbReference>
<feature type="domain" description="HTH tetR-type" evidence="4">
    <location>
        <begin position="40"/>
        <end position="100"/>
    </location>
</feature>
<dbReference type="InterPro" id="IPR036271">
    <property type="entry name" value="Tet_transcr_reg_TetR-rel_C_sf"/>
</dbReference>
<dbReference type="PRINTS" id="PR00455">
    <property type="entry name" value="HTHTETR"/>
</dbReference>
<dbReference type="Gene3D" id="1.10.357.10">
    <property type="entry name" value="Tetracycline Repressor, domain 2"/>
    <property type="match status" value="1"/>
</dbReference>
<keyword evidence="1 2" id="KW-0238">DNA-binding</keyword>
<dbReference type="PROSITE" id="PS01081">
    <property type="entry name" value="HTH_TETR_1"/>
    <property type="match status" value="1"/>
</dbReference>
<dbReference type="Proteomes" id="UP000233565">
    <property type="component" value="Unassembled WGS sequence"/>
</dbReference>
<reference evidence="5 6" key="1">
    <citation type="submission" date="2017-12" db="EMBL/GenBank/DDBJ databases">
        <title>Pharmacopeia of the Arctic Ocean.</title>
        <authorList>
            <person name="Collins E."/>
            <person name="Ducluzeau A.-L."/>
        </authorList>
    </citation>
    <scope>NUCLEOTIDE SEQUENCE [LARGE SCALE GENOMIC DNA]</scope>
    <source>
        <strain evidence="5 6">DSM 23325</strain>
    </source>
</reference>
<dbReference type="InterPro" id="IPR041673">
    <property type="entry name" value="TetR_C_23"/>
</dbReference>
<dbReference type="InterPro" id="IPR023772">
    <property type="entry name" value="DNA-bd_HTH_TetR-type_CS"/>
</dbReference>
<evidence type="ECO:0000256" key="1">
    <source>
        <dbReference type="ARBA" id="ARBA00023125"/>
    </source>
</evidence>
<dbReference type="PROSITE" id="PS50977">
    <property type="entry name" value="HTH_TETR_2"/>
    <property type="match status" value="1"/>
</dbReference>
<accession>A0ABX4QWL4</accession>
<dbReference type="SUPFAM" id="SSF48498">
    <property type="entry name" value="Tetracyclin repressor-like, C-terminal domain"/>
    <property type="match status" value="1"/>
</dbReference>
<evidence type="ECO:0000256" key="3">
    <source>
        <dbReference type="SAM" id="MobiDB-lite"/>
    </source>
</evidence>
<evidence type="ECO:0000313" key="6">
    <source>
        <dbReference type="Proteomes" id="UP000233565"/>
    </source>
</evidence>
<name>A0ABX4QWL4_9ACTN</name>
<dbReference type="SUPFAM" id="SSF46689">
    <property type="entry name" value="Homeodomain-like"/>
    <property type="match status" value="1"/>
</dbReference>
<dbReference type="Pfam" id="PF00440">
    <property type="entry name" value="TetR_N"/>
    <property type="match status" value="1"/>
</dbReference>
<feature type="DNA-binding region" description="H-T-H motif" evidence="2">
    <location>
        <begin position="63"/>
        <end position="82"/>
    </location>
</feature>
<dbReference type="EMBL" id="PJBV01000019">
    <property type="protein sequence ID" value="PKH40334.1"/>
    <property type="molecule type" value="Genomic_DNA"/>
</dbReference>
<comment type="caution">
    <text evidence="5">The sequence shown here is derived from an EMBL/GenBank/DDBJ whole genome shotgun (WGS) entry which is preliminary data.</text>
</comment>
<evidence type="ECO:0000259" key="4">
    <source>
        <dbReference type="PROSITE" id="PS50977"/>
    </source>
</evidence>
<dbReference type="PANTHER" id="PTHR30055:SF146">
    <property type="entry name" value="HTH-TYPE TRANSCRIPTIONAL DUAL REGULATOR CECR"/>
    <property type="match status" value="1"/>
</dbReference>
<gene>
    <name evidence="5" type="ORF">CXG46_13165</name>
</gene>
<sequence length="252" mass="27614">MARPPSWADSWRRGPRRSTCPGPGSPRVATVPDKRTSKATQTRATIVDAAMTLFRAGGYDATTMRAIADEAGVSLGNAYYYFSGKEELVQAFYDQIQVEHAAAAESAYATPVFAERLRAVMESFIDVAEPFHDFGGQFFSNAADPRSPLSPFSEESAPAREASTALMRRAVEGSDLRVAPALREELPDLLWLLHMGVVLFWVYDDSAGQRRTRTLVAGLVPIVDRSIRLTRLPLVRGLVDDGLGLVRQLRGA</sequence>
<evidence type="ECO:0000256" key="2">
    <source>
        <dbReference type="PROSITE-ProRule" id="PRU00335"/>
    </source>
</evidence>
<dbReference type="Pfam" id="PF17931">
    <property type="entry name" value="TetR_C_23"/>
    <property type="match status" value="1"/>
</dbReference>
<protein>
    <submittedName>
        <fullName evidence="5">TetR/AcrR family transcriptional regulator</fullName>
    </submittedName>
</protein>
<feature type="region of interest" description="Disordered" evidence="3">
    <location>
        <begin position="1"/>
        <end position="38"/>
    </location>
</feature>
<dbReference type="InterPro" id="IPR001647">
    <property type="entry name" value="HTH_TetR"/>
</dbReference>
<organism evidence="5 6">
    <name type="scientific">Nocardioides alpinus</name>
    <dbReference type="NCBI Taxonomy" id="748909"/>
    <lineage>
        <taxon>Bacteria</taxon>
        <taxon>Bacillati</taxon>
        <taxon>Actinomycetota</taxon>
        <taxon>Actinomycetes</taxon>
        <taxon>Propionibacteriales</taxon>
        <taxon>Nocardioidaceae</taxon>
        <taxon>Nocardioides</taxon>
    </lineage>
</organism>
<evidence type="ECO:0000313" key="5">
    <source>
        <dbReference type="EMBL" id="PKH40334.1"/>
    </source>
</evidence>
<dbReference type="PANTHER" id="PTHR30055">
    <property type="entry name" value="HTH-TYPE TRANSCRIPTIONAL REGULATOR RUTR"/>
    <property type="match status" value="1"/>
</dbReference>
<dbReference type="InterPro" id="IPR050109">
    <property type="entry name" value="HTH-type_TetR-like_transc_reg"/>
</dbReference>
<keyword evidence="6" id="KW-1185">Reference proteome</keyword>